<keyword evidence="3" id="KW-1185">Reference proteome</keyword>
<comment type="caution">
    <text evidence="2">The sequence shown here is derived from an EMBL/GenBank/DDBJ whole genome shotgun (WGS) entry which is preliminary data.</text>
</comment>
<feature type="transmembrane region" description="Helical" evidence="1">
    <location>
        <begin position="143"/>
        <end position="164"/>
    </location>
</feature>
<feature type="transmembrane region" description="Helical" evidence="1">
    <location>
        <begin position="27"/>
        <end position="49"/>
    </location>
</feature>
<accession>A0A3E1KB41</accession>
<dbReference type="AlphaFoldDB" id="A0A3E1KB41"/>
<sequence>MIGWGSAAGLLLLPVVAMQLTDAVRWTLGDFVLAALALGVTGLALELALRIAPDTASRLGFALALAGALLMVWINAAVGIIGPSANDANLLYGFVLLMGLLTAALGNFQPVAMVRAMLATASAQVLLTVVAIVVGLGQPETSALELVAVNGFFMPFWLGSALLFRLSPRMTEDP</sequence>
<keyword evidence="1" id="KW-0472">Membrane</keyword>
<reference evidence="2 3" key="1">
    <citation type="submission" date="2018-08" db="EMBL/GenBank/DDBJ databases">
        <title>Wenzhouxiangella salilacus sp. nov., a novel bacterium isolated from a saline lake in Xinjiang Province, China.</title>
        <authorList>
            <person name="Han S."/>
        </authorList>
    </citation>
    <scope>NUCLEOTIDE SEQUENCE [LARGE SCALE GENOMIC DNA]</scope>
    <source>
        <strain evidence="2 3">XDB06</strain>
    </source>
</reference>
<protein>
    <submittedName>
        <fullName evidence="2">Uncharacterized protein</fullName>
    </submittedName>
</protein>
<organism evidence="2 3">
    <name type="scientific">Wenzhouxiangella sediminis</name>
    <dbReference type="NCBI Taxonomy" id="1792836"/>
    <lineage>
        <taxon>Bacteria</taxon>
        <taxon>Pseudomonadati</taxon>
        <taxon>Pseudomonadota</taxon>
        <taxon>Gammaproteobacteria</taxon>
        <taxon>Chromatiales</taxon>
        <taxon>Wenzhouxiangellaceae</taxon>
        <taxon>Wenzhouxiangella</taxon>
    </lineage>
</organism>
<keyword evidence="1" id="KW-1133">Transmembrane helix</keyword>
<feature type="transmembrane region" description="Helical" evidence="1">
    <location>
        <begin position="88"/>
        <end position="106"/>
    </location>
</feature>
<evidence type="ECO:0000313" key="3">
    <source>
        <dbReference type="Proteomes" id="UP000260351"/>
    </source>
</evidence>
<feature type="transmembrane region" description="Helical" evidence="1">
    <location>
        <begin position="118"/>
        <end position="137"/>
    </location>
</feature>
<evidence type="ECO:0000313" key="2">
    <source>
        <dbReference type="EMBL" id="RFF31670.1"/>
    </source>
</evidence>
<keyword evidence="1" id="KW-0812">Transmembrane</keyword>
<feature type="transmembrane region" description="Helical" evidence="1">
    <location>
        <begin position="61"/>
        <end position="82"/>
    </location>
</feature>
<proteinExistence type="predicted"/>
<dbReference type="Proteomes" id="UP000260351">
    <property type="component" value="Unassembled WGS sequence"/>
</dbReference>
<name>A0A3E1KB41_9GAMM</name>
<dbReference type="EMBL" id="QUZK01000017">
    <property type="protein sequence ID" value="RFF31670.1"/>
    <property type="molecule type" value="Genomic_DNA"/>
</dbReference>
<gene>
    <name evidence="2" type="ORF">DZC52_03795</name>
</gene>
<evidence type="ECO:0000256" key="1">
    <source>
        <dbReference type="SAM" id="Phobius"/>
    </source>
</evidence>